<proteinExistence type="predicted"/>
<dbReference type="AlphaFoldDB" id="A0A023BRH3"/>
<dbReference type="Proteomes" id="UP000023541">
    <property type="component" value="Unassembled WGS sequence"/>
</dbReference>
<evidence type="ECO:0000259" key="1">
    <source>
        <dbReference type="Pfam" id="PF12867"/>
    </source>
</evidence>
<accession>A0A023BRH3</accession>
<dbReference type="Gene3D" id="1.20.120.450">
    <property type="entry name" value="dinb family like domain"/>
    <property type="match status" value="1"/>
</dbReference>
<reference evidence="2 3" key="1">
    <citation type="submission" date="2014-04" db="EMBL/GenBank/DDBJ databases">
        <title>Aquimarina sp. 22II-S11-z7 Genome Sequencing.</title>
        <authorList>
            <person name="Lai Q."/>
        </authorList>
    </citation>
    <scope>NUCLEOTIDE SEQUENCE [LARGE SCALE GENOMIC DNA]</scope>
    <source>
        <strain evidence="2 3">22II-S11-z7</strain>
    </source>
</reference>
<comment type="caution">
    <text evidence="2">The sequence shown here is derived from an EMBL/GenBank/DDBJ whole genome shotgun (WGS) entry which is preliminary data.</text>
</comment>
<evidence type="ECO:0000313" key="2">
    <source>
        <dbReference type="EMBL" id="EZH72576.1"/>
    </source>
</evidence>
<feature type="domain" description="DinB-like" evidence="1">
    <location>
        <begin position="46"/>
        <end position="170"/>
    </location>
</feature>
<sequence>MRKIDKPVSGEFPAYSSIYMDLLQDDGEVLNHLWDNFITIKNFIYNLPEEKLYHRYAKNKWTIKEILVHIIDDERIFSYRALRYARNDKTPLPGFEEKDYAVYSKANERSLESIFDEYEMVRKSTIALFKYLPDDCFMRSGTSVGNINNRTVRGLAYHIAGHELRHFNIIKERYLDINQDSLDTKVITKN</sequence>
<dbReference type="eggNOG" id="COG2318">
    <property type="taxonomic scope" value="Bacteria"/>
</dbReference>
<keyword evidence="3" id="KW-1185">Reference proteome</keyword>
<dbReference type="Pfam" id="PF12867">
    <property type="entry name" value="DinB_2"/>
    <property type="match status" value="1"/>
</dbReference>
<dbReference type="InterPro" id="IPR034660">
    <property type="entry name" value="DinB/YfiT-like"/>
</dbReference>
<evidence type="ECO:0000313" key="3">
    <source>
        <dbReference type="Proteomes" id="UP000023541"/>
    </source>
</evidence>
<dbReference type="OrthoDB" id="9793216at2"/>
<dbReference type="STRING" id="1317122.ATO12_20795"/>
<dbReference type="InterPro" id="IPR024775">
    <property type="entry name" value="DinB-like"/>
</dbReference>
<gene>
    <name evidence="2" type="ORF">ATO12_20795</name>
</gene>
<name>A0A023BRH3_9FLAO</name>
<dbReference type="EMBL" id="AQRA01000007">
    <property type="protein sequence ID" value="EZH72576.1"/>
    <property type="molecule type" value="Genomic_DNA"/>
</dbReference>
<dbReference type="SUPFAM" id="SSF109854">
    <property type="entry name" value="DinB/YfiT-like putative metalloenzymes"/>
    <property type="match status" value="1"/>
</dbReference>
<protein>
    <recommendedName>
        <fullName evidence="1">DinB-like domain-containing protein</fullName>
    </recommendedName>
</protein>
<organism evidence="2 3">
    <name type="scientific">Aquimarina atlantica</name>
    <dbReference type="NCBI Taxonomy" id="1317122"/>
    <lineage>
        <taxon>Bacteria</taxon>
        <taxon>Pseudomonadati</taxon>
        <taxon>Bacteroidota</taxon>
        <taxon>Flavobacteriia</taxon>
        <taxon>Flavobacteriales</taxon>
        <taxon>Flavobacteriaceae</taxon>
        <taxon>Aquimarina</taxon>
    </lineage>
</organism>
<dbReference type="RefSeq" id="WP_051575892.1">
    <property type="nucleotide sequence ID" value="NZ_AQRA01000007.1"/>
</dbReference>